<dbReference type="AlphaFoldDB" id="A0A6C0HMB2"/>
<reference evidence="1" key="1">
    <citation type="journal article" date="2020" name="Nature">
        <title>Giant virus diversity and host interactions through global metagenomics.</title>
        <authorList>
            <person name="Schulz F."/>
            <person name="Roux S."/>
            <person name="Paez-Espino D."/>
            <person name="Jungbluth S."/>
            <person name="Walsh D.A."/>
            <person name="Denef V.J."/>
            <person name="McMahon K.D."/>
            <person name="Konstantinidis K.T."/>
            <person name="Eloe-Fadrosh E.A."/>
            <person name="Kyrpides N.C."/>
            <person name="Woyke T."/>
        </authorList>
    </citation>
    <scope>NUCLEOTIDE SEQUENCE</scope>
    <source>
        <strain evidence="1">GVMAG-M-3300023184-160</strain>
    </source>
</reference>
<proteinExistence type="predicted"/>
<accession>A0A6C0HMB2</accession>
<dbReference type="EMBL" id="MN739993">
    <property type="protein sequence ID" value="QHT81838.1"/>
    <property type="molecule type" value="Genomic_DNA"/>
</dbReference>
<name>A0A6C0HMB2_9ZZZZ</name>
<sequence length="282" mass="33521">MDDLVHTFPEIRVDHYERSNTLTKYPCFIVPKGKKVFAWFTRFEKQPICIFLHSQCNEIQKIYHYYVSFKEELCEGAGTVLYGTLLDRAFVAETLYYYRGKYRKDDFMVRLSLLKECLGMIRTSFYLGSITFHLPHTCFQRGFLDATTMPYDVYGLLQLSTKPQMVLFKPLFATFLIKKREETEDVYELYALNDQKQNTFYSTALVNDFKTSHFLRRGFHPNVRSYKEMEESDSDEEGPKISEKVISCIFIPEFRRWKPYVFETKKMDSILFIQNQEKKISG</sequence>
<evidence type="ECO:0000313" key="1">
    <source>
        <dbReference type="EMBL" id="QHT81838.1"/>
    </source>
</evidence>
<protein>
    <submittedName>
        <fullName evidence="1">Uncharacterized protein</fullName>
    </submittedName>
</protein>
<organism evidence="1">
    <name type="scientific">viral metagenome</name>
    <dbReference type="NCBI Taxonomy" id="1070528"/>
    <lineage>
        <taxon>unclassified sequences</taxon>
        <taxon>metagenomes</taxon>
        <taxon>organismal metagenomes</taxon>
    </lineage>
</organism>